<dbReference type="EMBL" id="JAPZBS010000008">
    <property type="protein sequence ID" value="KAJ5364106.1"/>
    <property type="molecule type" value="Genomic_DNA"/>
</dbReference>
<keyword evidence="3" id="KW-1185">Reference proteome</keyword>
<name>A0A9W9V2T3_9EURO</name>
<proteinExistence type="predicted"/>
<gene>
    <name evidence="2" type="ORF">N7496_009819</name>
</gene>
<dbReference type="AlphaFoldDB" id="A0A9W9V2T3"/>
<comment type="caution">
    <text evidence="2">The sequence shown here is derived from an EMBL/GenBank/DDBJ whole genome shotgun (WGS) entry which is preliminary data.</text>
</comment>
<evidence type="ECO:0000313" key="3">
    <source>
        <dbReference type="Proteomes" id="UP001147782"/>
    </source>
</evidence>
<evidence type="ECO:0000313" key="2">
    <source>
        <dbReference type="EMBL" id="KAJ5364106.1"/>
    </source>
</evidence>
<evidence type="ECO:0000256" key="1">
    <source>
        <dbReference type="SAM" id="MobiDB-lite"/>
    </source>
</evidence>
<protein>
    <submittedName>
        <fullName evidence="2">Uncharacterized protein</fullName>
    </submittedName>
</protein>
<dbReference type="GeneID" id="81441911"/>
<reference evidence="2" key="2">
    <citation type="journal article" date="2023" name="IMA Fungus">
        <title>Comparative genomic study of the Penicillium genus elucidates a diverse pangenome and 15 lateral gene transfer events.</title>
        <authorList>
            <person name="Petersen C."/>
            <person name="Sorensen T."/>
            <person name="Nielsen M.R."/>
            <person name="Sondergaard T.E."/>
            <person name="Sorensen J.L."/>
            <person name="Fitzpatrick D.A."/>
            <person name="Frisvad J.C."/>
            <person name="Nielsen K.L."/>
        </authorList>
    </citation>
    <scope>NUCLEOTIDE SEQUENCE</scope>
    <source>
        <strain evidence="2">IBT 29864</strain>
    </source>
</reference>
<reference evidence="2" key="1">
    <citation type="submission" date="2022-11" db="EMBL/GenBank/DDBJ databases">
        <authorList>
            <person name="Petersen C."/>
        </authorList>
    </citation>
    <scope>NUCLEOTIDE SEQUENCE</scope>
    <source>
        <strain evidence="2">IBT 29864</strain>
    </source>
</reference>
<feature type="region of interest" description="Disordered" evidence="1">
    <location>
        <begin position="103"/>
        <end position="157"/>
    </location>
</feature>
<feature type="region of interest" description="Disordered" evidence="1">
    <location>
        <begin position="170"/>
        <end position="210"/>
    </location>
</feature>
<dbReference type="Proteomes" id="UP001147782">
    <property type="component" value="Unassembled WGS sequence"/>
</dbReference>
<accession>A0A9W9V2T3</accession>
<sequence length="224" mass="25466">MECTSQRRQNRLILTYQFYRHHHINIVCDQNLEYLTIPQVQMHDGQFRQNCQFQSLSVLKVMSSSFPLPATFLMHPSAFALDFSVLEHPDILENFDFDKFLDTESQPQHDQPMPRDSGDSNPKRKSKKRKVIAVASAEDSLEPQVNSEFMPEEGKSKKIHLDSNVSMDESSSTVALCATNAGAETQNQVSASTEDKPSTSEDTPTEGLDAWILRWTTLEKTELK</sequence>
<dbReference type="RefSeq" id="XP_056551732.1">
    <property type="nucleotide sequence ID" value="XM_056702732.1"/>
</dbReference>
<organism evidence="2 3">
    <name type="scientific">Penicillium cataractarum</name>
    <dbReference type="NCBI Taxonomy" id="2100454"/>
    <lineage>
        <taxon>Eukaryota</taxon>
        <taxon>Fungi</taxon>
        <taxon>Dikarya</taxon>
        <taxon>Ascomycota</taxon>
        <taxon>Pezizomycotina</taxon>
        <taxon>Eurotiomycetes</taxon>
        <taxon>Eurotiomycetidae</taxon>
        <taxon>Eurotiales</taxon>
        <taxon>Aspergillaceae</taxon>
        <taxon>Penicillium</taxon>
    </lineage>
</organism>
<feature type="compositionally biased region" description="Polar residues" evidence="1">
    <location>
        <begin position="182"/>
        <end position="192"/>
    </location>
</feature>
<feature type="compositionally biased region" description="Basic and acidic residues" evidence="1">
    <location>
        <begin position="112"/>
        <end position="122"/>
    </location>
</feature>